<dbReference type="EMBL" id="JAFJZZ010000002">
    <property type="protein sequence ID" value="MBN7773082.1"/>
    <property type="molecule type" value="Genomic_DNA"/>
</dbReference>
<feature type="domain" description="Malic enzyme N-terminal" evidence="9">
    <location>
        <begin position="15"/>
        <end position="148"/>
    </location>
</feature>
<dbReference type="InterPro" id="IPR001891">
    <property type="entry name" value="Malic_OxRdtase"/>
</dbReference>
<dbReference type="Gene3D" id="3.40.50.720">
    <property type="entry name" value="NAD(P)-binding Rossmann-like Domain"/>
    <property type="match status" value="1"/>
</dbReference>
<dbReference type="CDD" id="cd05311">
    <property type="entry name" value="NAD_bind_2_malic_enz"/>
    <property type="match status" value="1"/>
</dbReference>
<evidence type="ECO:0000259" key="9">
    <source>
        <dbReference type="SMART" id="SM01274"/>
    </source>
</evidence>
<dbReference type="GO" id="GO:0051287">
    <property type="term" value="F:NAD binding"/>
    <property type="evidence" value="ECO:0007669"/>
    <property type="project" value="InterPro"/>
</dbReference>
<feature type="domain" description="Malic enzyme NAD-binding" evidence="8">
    <location>
        <begin position="160"/>
        <end position="383"/>
    </location>
</feature>
<feature type="active site" description="Proton donor" evidence="5">
    <location>
        <position position="36"/>
    </location>
</feature>
<dbReference type="SMART" id="SM01274">
    <property type="entry name" value="malic"/>
    <property type="match status" value="1"/>
</dbReference>
<dbReference type="PIRSF" id="PIRSF000106">
    <property type="entry name" value="ME"/>
    <property type="match status" value="1"/>
</dbReference>
<dbReference type="InterPro" id="IPR045213">
    <property type="entry name" value="Malic_NAD-bd_bact_type"/>
</dbReference>
<keyword evidence="11" id="KW-1185">Reference proteome</keyword>
<feature type="binding site" evidence="7">
    <location>
        <position position="133"/>
    </location>
    <ligand>
        <name>a divalent metal cation</name>
        <dbReference type="ChEBI" id="CHEBI:60240"/>
    </ligand>
</feature>
<feature type="binding site" evidence="6">
    <location>
        <position position="285"/>
    </location>
    <ligand>
        <name>(S)-malate</name>
        <dbReference type="ChEBI" id="CHEBI:15589"/>
    </ligand>
</feature>
<dbReference type="InterPro" id="IPR046346">
    <property type="entry name" value="Aminoacid_DH-like_N_sf"/>
</dbReference>
<dbReference type="SUPFAM" id="SSF53223">
    <property type="entry name" value="Aminoacid dehydrogenase-like, N-terminal domain"/>
    <property type="match status" value="1"/>
</dbReference>
<evidence type="ECO:0000256" key="2">
    <source>
        <dbReference type="ARBA" id="ARBA00008785"/>
    </source>
</evidence>
<evidence type="ECO:0000256" key="5">
    <source>
        <dbReference type="PIRSR" id="PIRSR000106-1"/>
    </source>
</evidence>
<dbReference type="FunFam" id="3.40.50.720:FF:000095">
    <property type="entry name" value="NADP-dependent malic enzyme"/>
    <property type="match status" value="1"/>
</dbReference>
<keyword evidence="3 7" id="KW-0479">Metal-binding</keyword>
<evidence type="ECO:0000256" key="4">
    <source>
        <dbReference type="ARBA" id="ARBA00023002"/>
    </source>
</evidence>
<evidence type="ECO:0000256" key="3">
    <source>
        <dbReference type="ARBA" id="ARBA00022723"/>
    </source>
</evidence>
<dbReference type="Pfam" id="PF03949">
    <property type="entry name" value="Malic_M"/>
    <property type="match status" value="1"/>
</dbReference>
<dbReference type="Pfam" id="PF00390">
    <property type="entry name" value="malic"/>
    <property type="match status" value="1"/>
</dbReference>
<dbReference type="GO" id="GO:0016616">
    <property type="term" value="F:oxidoreductase activity, acting on the CH-OH group of donors, NAD or NADP as acceptor"/>
    <property type="evidence" value="ECO:0007669"/>
    <property type="project" value="InterPro"/>
</dbReference>
<dbReference type="InterPro" id="IPR036291">
    <property type="entry name" value="NAD(P)-bd_dom_sf"/>
</dbReference>
<reference evidence="10" key="1">
    <citation type="submission" date="2021-02" db="EMBL/GenBank/DDBJ databases">
        <title>Abyssanaerobacter marinus gen.nov., sp., nov, anaerobic bacterium isolated from the Onnuri vent field of Indian Ocean and suggestion of Mogibacteriaceae fam. nov., and proposal of reclassification of ambiguous this family's genus member.</title>
        <authorList>
            <person name="Kim Y.J."/>
            <person name="Yang J.-A."/>
        </authorList>
    </citation>
    <scope>NUCLEOTIDE SEQUENCE</scope>
    <source>
        <strain evidence="10">DSM 2634</strain>
    </source>
</reference>
<dbReference type="Proteomes" id="UP000664545">
    <property type="component" value="Unassembled WGS sequence"/>
</dbReference>
<dbReference type="AlphaFoldDB" id="A0A939IH42"/>
<dbReference type="GO" id="GO:0046872">
    <property type="term" value="F:metal ion binding"/>
    <property type="evidence" value="ECO:0007669"/>
    <property type="project" value="UniProtKB-KW"/>
</dbReference>
<gene>
    <name evidence="10" type="ORF">JYB65_06890</name>
</gene>
<evidence type="ECO:0000256" key="6">
    <source>
        <dbReference type="PIRSR" id="PIRSR000106-2"/>
    </source>
</evidence>
<dbReference type="GO" id="GO:0004470">
    <property type="term" value="F:malic enzyme activity"/>
    <property type="evidence" value="ECO:0007669"/>
    <property type="project" value="InterPro"/>
</dbReference>
<feature type="binding site" evidence="6">
    <location>
        <position position="315"/>
    </location>
    <ligand>
        <name>(S)-malate</name>
        <dbReference type="ChEBI" id="CHEBI:15589"/>
    </ligand>
</feature>
<comment type="caution">
    <text evidence="10">The sequence shown here is derived from an EMBL/GenBank/DDBJ whole genome shotgun (WGS) entry which is preliminary data.</text>
</comment>
<dbReference type="Gene3D" id="3.40.50.10380">
    <property type="entry name" value="Malic enzyme, N-terminal domain"/>
    <property type="match status" value="1"/>
</dbReference>
<evidence type="ECO:0000256" key="1">
    <source>
        <dbReference type="ARBA" id="ARBA00001936"/>
    </source>
</evidence>
<dbReference type="InterPro" id="IPR037062">
    <property type="entry name" value="Malic_N_dom_sf"/>
</dbReference>
<feature type="active site" description="Proton acceptor" evidence="5">
    <location>
        <position position="91"/>
    </location>
</feature>
<evidence type="ECO:0000313" key="11">
    <source>
        <dbReference type="Proteomes" id="UP000664545"/>
    </source>
</evidence>
<sequence>MDYYKASLEMHEKNKGKLEVRSKVGVTNRDELSTAYTPGVAEPCRQIYKNPEDVYKYTIKGNTVAVVSDGSAVLGLGNIGAKAAIPVMEGKSVLFKEFAGIDAIPICLDTQDTDEIIQIIKNIAPIFGGINLEDISAPRCFEIERRVQELVDIPVFHDDQHGTAIVVSAAAINAIKVVGKKLEDVKVVINGAGSAGTAIAKMLLNIGIKDIVVCDKFGALCREDSNLSPAMMELAQLTNQRLAVGSLQDVIVGADLFVGVSAPKILTEEMIDSMAKDPIVFPMANPEPEIMPDLAKKAGARVVGTGRSDFPNQINNVLAFPGVFKGALTARASRITEEMKAAAAFALSGLVSDHELEEDYIIPLAFHEGVADVIAEAVAKAWEENK</sequence>
<evidence type="ECO:0000313" key="10">
    <source>
        <dbReference type="EMBL" id="MBN7773082.1"/>
    </source>
</evidence>
<accession>A0A939IH42</accession>
<evidence type="ECO:0000259" key="8">
    <source>
        <dbReference type="SMART" id="SM00919"/>
    </source>
</evidence>
<proteinExistence type="inferred from homology"/>
<comment type="cofactor">
    <cofactor evidence="1">
        <name>Mn(2+)</name>
        <dbReference type="ChEBI" id="CHEBI:29035"/>
    </cofactor>
</comment>
<dbReference type="InterPro" id="IPR051674">
    <property type="entry name" value="Malate_Decarboxylase"/>
</dbReference>
<evidence type="ECO:0000256" key="7">
    <source>
        <dbReference type="PIRSR" id="PIRSR000106-3"/>
    </source>
</evidence>
<dbReference type="SUPFAM" id="SSF51735">
    <property type="entry name" value="NAD(P)-binding Rossmann-fold domains"/>
    <property type="match status" value="1"/>
</dbReference>
<keyword evidence="4" id="KW-0560">Oxidoreductase</keyword>
<dbReference type="SMART" id="SM00919">
    <property type="entry name" value="Malic_M"/>
    <property type="match status" value="1"/>
</dbReference>
<dbReference type="FunFam" id="3.40.50.10380:FF:000003">
    <property type="entry name" value="NADP-dependent malic enzyme"/>
    <property type="match status" value="1"/>
</dbReference>
<comment type="similarity">
    <text evidence="2">Belongs to the malic enzymes family.</text>
</comment>
<name>A0A939IH42_CLOAM</name>
<dbReference type="RefSeq" id="WP_206581922.1">
    <property type="nucleotide sequence ID" value="NZ_JAFJZZ010000002.1"/>
</dbReference>
<dbReference type="PANTHER" id="PTHR43237:SF4">
    <property type="entry name" value="NADP-DEPENDENT MALIC ENZYME"/>
    <property type="match status" value="1"/>
</dbReference>
<dbReference type="InterPro" id="IPR012302">
    <property type="entry name" value="Malic_NAD-bd"/>
</dbReference>
<feature type="binding site" evidence="7">
    <location>
        <position position="134"/>
    </location>
    <ligand>
        <name>a divalent metal cation</name>
        <dbReference type="ChEBI" id="CHEBI:60240"/>
    </ligand>
</feature>
<organism evidence="10 11">
    <name type="scientific">Clostridium aminobutyricum</name>
    <dbReference type="NCBI Taxonomy" id="33953"/>
    <lineage>
        <taxon>Bacteria</taxon>
        <taxon>Bacillati</taxon>
        <taxon>Bacillota</taxon>
        <taxon>Clostridia</taxon>
        <taxon>Eubacteriales</taxon>
        <taxon>Clostridiaceae</taxon>
        <taxon>Clostridium</taxon>
    </lineage>
</organism>
<dbReference type="PANTHER" id="PTHR43237">
    <property type="entry name" value="NADP-DEPENDENT MALIC ENZYME"/>
    <property type="match status" value="1"/>
</dbReference>
<comment type="cofactor">
    <cofactor evidence="7">
        <name>Mg(2+)</name>
        <dbReference type="ChEBI" id="CHEBI:18420"/>
    </cofactor>
    <cofactor evidence="7">
        <name>Mn(2+)</name>
        <dbReference type="ChEBI" id="CHEBI:29035"/>
    </cofactor>
    <text evidence="7">Divalent metal cations. Prefers magnesium or manganese.</text>
</comment>
<protein>
    <submittedName>
        <fullName evidence="10">NADP-dependent malic enzyme</fullName>
    </submittedName>
</protein>
<feature type="binding site" evidence="7">
    <location>
        <position position="159"/>
    </location>
    <ligand>
        <name>a divalent metal cation</name>
        <dbReference type="ChEBI" id="CHEBI:60240"/>
    </ligand>
</feature>
<dbReference type="InterPro" id="IPR012301">
    <property type="entry name" value="Malic_N_dom"/>
</dbReference>